<dbReference type="EMBL" id="BAABHK010000004">
    <property type="protein sequence ID" value="GAA4626510.1"/>
    <property type="molecule type" value="Genomic_DNA"/>
</dbReference>
<dbReference type="RefSeq" id="WP_345431890.1">
    <property type="nucleotide sequence ID" value="NZ_BAABHK010000004.1"/>
</dbReference>
<evidence type="ECO:0000313" key="1">
    <source>
        <dbReference type="EMBL" id="GAA4626510.1"/>
    </source>
</evidence>
<proteinExistence type="predicted"/>
<organism evidence="1 2">
    <name type="scientific">Actinoallomurus vinaceus</name>
    <dbReference type="NCBI Taxonomy" id="1080074"/>
    <lineage>
        <taxon>Bacteria</taxon>
        <taxon>Bacillati</taxon>
        <taxon>Actinomycetota</taxon>
        <taxon>Actinomycetes</taxon>
        <taxon>Streptosporangiales</taxon>
        <taxon>Thermomonosporaceae</taxon>
        <taxon>Actinoallomurus</taxon>
    </lineage>
</organism>
<gene>
    <name evidence="1" type="ORF">GCM10023196_035040</name>
</gene>
<evidence type="ECO:0000313" key="2">
    <source>
        <dbReference type="Proteomes" id="UP001501442"/>
    </source>
</evidence>
<protein>
    <recommendedName>
        <fullName evidence="3">Sigma-70 family RNA polymerase sigma factor</fullName>
    </recommendedName>
</protein>
<reference evidence="2" key="1">
    <citation type="journal article" date="2019" name="Int. J. Syst. Evol. Microbiol.">
        <title>The Global Catalogue of Microorganisms (GCM) 10K type strain sequencing project: providing services to taxonomists for standard genome sequencing and annotation.</title>
        <authorList>
            <consortium name="The Broad Institute Genomics Platform"/>
            <consortium name="The Broad Institute Genome Sequencing Center for Infectious Disease"/>
            <person name="Wu L."/>
            <person name="Ma J."/>
        </authorList>
    </citation>
    <scope>NUCLEOTIDE SEQUENCE [LARGE SCALE GENOMIC DNA]</scope>
    <source>
        <strain evidence="2">JCM 17939</strain>
    </source>
</reference>
<comment type="caution">
    <text evidence="1">The sequence shown here is derived from an EMBL/GenBank/DDBJ whole genome shotgun (WGS) entry which is preliminary data.</text>
</comment>
<dbReference type="Proteomes" id="UP001501442">
    <property type="component" value="Unassembled WGS sequence"/>
</dbReference>
<evidence type="ECO:0008006" key="3">
    <source>
        <dbReference type="Google" id="ProtNLM"/>
    </source>
</evidence>
<keyword evidence="2" id="KW-1185">Reference proteome</keyword>
<name>A0ABP8UA75_9ACTN</name>
<accession>A0ABP8UA75</accession>
<sequence length="195" mass="21033">MPVTDEDTCARIGRGDASAVSELLERDHAVADLLFRASSAQSVGDGALKSAWATLIEDIRSGLVTGCLRAALLERVIFALDDRGEFDTARTPALPGRGAFLAADDRWAGWWADEPVPWPEGAEPTPAQVLTVLRRIPLSLRVLLVVRDVAHLPAAQAERIVNRPSDRQAPALEAARDAYVAYVDEEVARGCGPRT</sequence>